<dbReference type="AlphaFoldDB" id="A0A177N0C4"/>
<accession>A0A177N0C4</accession>
<protein>
    <submittedName>
        <fullName evidence="1">Uncharacterized protein</fullName>
    </submittedName>
</protein>
<proteinExistence type="predicted"/>
<gene>
    <name evidence="1" type="ORF">A1355_15990</name>
</gene>
<dbReference type="EMBL" id="LUUK01000232">
    <property type="protein sequence ID" value="OAI11418.1"/>
    <property type="molecule type" value="Genomic_DNA"/>
</dbReference>
<evidence type="ECO:0000313" key="2">
    <source>
        <dbReference type="Proteomes" id="UP000077628"/>
    </source>
</evidence>
<keyword evidence="2" id="KW-1185">Reference proteome</keyword>
<dbReference type="Proteomes" id="UP000077628">
    <property type="component" value="Unassembled WGS sequence"/>
</dbReference>
<dbReference type="OrthoDB" id="6638364at2"/>
<organism evidence="1 2">
    <name type="scientific">Methylomonas koyamae</name>
    <dbReference type="NCBI Taxonomy" id="702114"/>
    <lineage>
        <taxon>Bacteria</taxon>
        <taxon>Pseudomonadati</taxon>
        <taxon>Pseudomonadota</taxon>
        <taxon>Gammaproteobacteria</taxon>
        <taxon>Methylococcales</taxon>
        <taxon>Methylococcaceae</taxon>
        <taxon>Methylomonas</taxon>
    </lineage>
</organism>
<sequence length="334" mass="38100">MDFQIGEIHKNTPHLFADLAELVLATGYNGRQNLHKNDLIAVIENGNISPDEIDEEYDADNEAKLTGQTSAERNIRLEKQLEDVLAQLGYRANSLDSFYPFNFENANLILISNSQLTERQRIYRFLLACSRLRSFDNKSGLHQRWAKYFSLLSREAMRGLFPSYADVRIFDANSDDRRNYYSTNLKHAIKKLGEDLAVNIIEDGWSQLSTSGDEGIDLVATIPFDDGASATFAFLGQCGAQETGWPAKTLEAHPINLRHLFHWQFDIPCAMFTPVYYRSSDGRWAYSKSANGVLLIDRERILKLIGLQDKWVEITGSEWFQNFEQEFATVNTCS</sequence>
<dbReference type="RefSeq" id="WP_064031747.1">
    <property type="nucleotide sequence ID" value="NZ_LUUK01000232.1"/>
</dbReference>
<evidence type="ECO:0000313" key="1">
    <source>
        <dbReference type="EMBL" id="OAI11418.1"/>
    </source>
</evidence>
<comment type="caution">
    <text evidence="1">The sequence shown here is derived from an EMBL/GenBank/DDBJ whole genome shotgun (WGS) entry which is preliminary data.</text>
</comment>
<reference evidence="2" key="1">
    <citation type="submission" date="2016-03" db="EMBL/GenBank/DDBJ databases">
        <authorList>
            <person name="Heylen K."/>
            <person name="De Vos P."/>
            <person name="Vekeman B."/>
        </authorList>
    </citation>
    <scope>NUCLEOTIDE SEQUENCE [LARGE SCALE GENOMIC DNA]</scope>
    <source>
        <strain evidence="2">R-45383</strain>
    </source>
</reference>
<name>A0A177N0C4_9GAMM</name>